<dbReference type="PATRIC" id="fig|1187852.3.peg.3197"/>
<dbReference type="EMBL" id="LABZ01000222">
    <property type="protein sequence ID" value="KMO32481.1"/>
    <property type="molecule type" value="Genomic_DNA"/>
</dbReference>
<proteinExistence type="predicted"/>
<dbReference type="InterPro" id="IPR007475">
    <property type="entry name" value="UbiK"/>
</dbReference>
<dbReference type="Proteomes" id="UP000036449">
    <property type="component" value="Unassembled WGS sequence"/>
</dbReference>
<reference evidence="2 3" key="1">
    <citation type="submission" date="2015-03" db="EMBL/GenBank/DDBJ databases">
        <title>Genome sequencing of Methylobacterium tarhaniae DSM 25844.</title>
        <authorList>
            <person name="Chaudhry V."/>
            <person name="Patil P.B."/>
        </authorList>
    </citation>
    <scope>NUCLEOTIDE SEQUENCE [LARGE SCALE GENOMIC DNA]</scope>
    <source>
        <strain evidence="2 3">DSM 25844</strain>
    </source>
</reference>
<keyword evidence="3" id="KW-1185">Reference proteome</keyword>
<feature type="compositionally biased region" description="Low complexity" evidence="1">
    <location>
        <begin position="92"/>
        <end position="103"/>
    </location>
</feature>
<accession>A0A0J6V101</accession>
<dbReference type="Pfam" id="PF04380">
    <property type="entry name" value="BMFP"/>
    <property type="match status" value="1"/>
</dbReference>
<dbReference type="AlphaFoldDB" id="A0A0J6V101"/>
<feature type="region of interest" description="Disordered" evidence="1">
    <location>
        <begin position="76"/>
        <end position="110"/>
    </location>
</feature>
<feature type="compositionally biased region" description="Basic and acidic residues" evidence="1">
    <location>
        <begin position="78"/>
        <end position="91"/>
    </location>
</feature>
<protein>
    <submittedName>
        <fullName evidence="2">Pyrroline-5-carboxylate reductase</fullName>
    </submittedName>
</protein>
<evidence type="ECO:0000313" key="3">
    <source>
        <dbReference type="Proteomes" id="UP000036449"/>
    </source>
</evidence>
<dbReference type="OrthoDB" id="7392124at2"/>
<comment type="caution">
    <text evidence="2">The sequence shown here is derived from an EMBL/GenBank/DDBJ whole genome shotgun (WGS) entry which is preliminary data.</text>
</comment>
<gene>
    <name evidence="2" type="ORF">VQ03_26240</name>
</gene>
<sequence length="110" mass="11723">MQQNRLFDDFARLMTDAAGAAQGVRREAETMVKAQIERMLRDMDVATREEVEVLRDLVASLRAQNDALAARVAALEAKPADTKPADTKPAEAKPASAKAKGPASDGTATA</sequence>
<dbReference type="RefSeq" id="WP_048453853.1">
    <property type="nucleotide sequence ID" value="NZ_JBNNPJ010000048.1"/>
</dbReference>
<evidence type="ECO:0000313" key="2">
    <source>
        <dbReference type="EMBL" id="KMO32481.1"/>
    </source>
</evidence>
<organism evidence="2 3">
    <name type="scientific">Methylobacterium tarhaniae</name>
    <dbReference type="NCBI Taxonomy" id="1187852"/>
    <lineage>
        <taxon>Bacteria</taxon>
        <taxon>Pseudomonadati</taxon>
        <taxon>Pseudomonadota</taxon>
        <taxon>Alphaproteobacteria</taxon>
        <taxon>Hyphomicrobiales</taxon>
        <taxon>Methylobacteriaceae</taxon>
        <taxon>Methylobacterium</taxon>
    </lineage>
</organism>
<evidence type="ECO:0000256" key="1">
    <source>
        <dbReference type="SAM" id="MobiDB-lite"/>
    </source>
</evidence>
<name>A0A0J6V101_9HYPH</name>